<evidence type="ECO:0000256" key="1">
    <source>
        <dbReference type="SAM" id="Phobius"/>
    </source>
</evidence>
<dbReference type="EMBL" id="JBHTAI010000003">
    <property type="protein sequence ID" value="MFC7148133.1"/>
    <property type="molecule type" value="Genomic_DNA"/>
</dbReference>
<organism evidence="2 3">
    <name type="scientific">Cohnella cellulosilytica</name>
    <dbReference type="NCBI Taxonomy" id="986710"/>
    <lineage>
        <taxon>Bacteria</taxon>
        <taxon>Bacillati</taxon>
        <taxon>Bacillota</taxon>
        <taxon>Bacilli</taxon>
        <taxon>Bacillales</taxon>
        <taxon>Paenibacillaceae</taxon>
        <taxon>Cohnella</taxon>
    </lineage>
</organism>
<feature type="transmembrane region" description="Helical" evidence="1">
    <location>
        <begin position="149"/>
        <end position="169"/>
    </location>
</feature>
<keyword evidence="1" id="KW-0472">Membrane</keyword>
<name>A0ABW2F4Q8_9BACL</name>
<keyword evidence="3" id="KW-1185">Reference proteome</keyword>
<protein>
    <recommendedName>
        <fullName evidence="4">Membrane protein SpoIIM required for sporulation</fullName>
    </recommendedName>
</protein>
<comment type="caution">
    <text evidence="2">The sequence shown here is derived from an EMBL/GenBank/DDBJ whole genome shotgun (WGS) entry which is preliminary data.</text>
</comment>
<feature type="transmembrane region" description="Helical" evidence="1">
    <location>
        <begin position="215"/>
        <end position="232"/>
    </location>
</feature>
<feature type="transmembrane region" description="Helical" evidence="1">
    <location>
        <begin position="238"/>
        <end position="254"/>
    </location>
</feature>
<feature type="transmembrane region" description="Helical" evidence="1">
    <location>
        <begin position="12"/>
        <end position="30"/>
    </location>
</feature>
<feature type="transmembrane region" description="Helical" evidence="1">
    <location>
        <begin position="181"/>
        <end position="203"/>
    </location>
</feature>
<reference evidence="3" key="1">
    <citation type="journal article" date="2019" name="Int. J. Syst. Evol. Microbiol.">
        <title>The Global Catalogue of Microorganisms (GCM) 10K type strain sequencing project: providing services to taxonomists for standard genome sequencing and annotation.</title>
        <authorList>
            <consortium name="The Broad Institute Genomics Platform"/>
            <consortium name="The Broad Institute Genome Sequencing Center for Infectious Disease"/>
            <person name="Wu L."/>
            <person name="Ma J."/>
        </authorList>
    </citation>
    <scope>NUCLEOTIDE SEQUENCE [LARGE SCALE GENOMIC DNA]</scope>
    <source>
        <strain evidence="3">KCTC 12907</strain>
    </source>
</reference>
<proteinExistence type="predicted"/>
<evidence type="ECO:0000313" key="2">
    <source>
        <dbReference type="EMBL" id="MFC7148133.1"/>
    </source>
</evidence>
<accession>A0ABW2F4Q8</accession>
<keyword evidence="1" id="KW-0812">Transmembrane</keyword>
<evidence type="ECO:0008006" key="4">
    <source>
        <dbReference type="Google" id="ProtNLM"/>
    </source>
</evidence>
<sequence>MWAELASFLQANATETLVISIIGTLLVWMYKQFKGMIDREQQDKLKTIQSKQAWFTKLELSLASVLHLRDEESKRRLLTLLGECGPYLTRMQRTVVRDYCKSFDPGVLYTLQELTIHEVDQLERQLEKLGEGKEAGEWLYYIQRLYAPVWPIILFACVAFYIVFVFALIGQGPTLWIKVNVLLSGITFFISVVLVLNAITSLVKGEMGKQGAKRWAAFVVMMCSPSLIFVIGRWEMSLISIALQAAAIVFLSFNKRPPEIIRLA</sequence>
<evidence type="ECO:0000313" key="3">
    <source>
        <dbReference type="Proteomes" id="UP001596378"/>
    </source>
</evidence>
<keyword evidence="1" id="KW-1133">Transmembrane helix</keyword>
<dbReference type="Proteomes" id="UP001596378">
    <property type="component" value="Unassembled WGS sequence"/>
</dbReference>
<dbReference type="RefSeq" id="WP_378047508.1">
    <property type="nucleotide sequence ID" value="NZ_JBHMDN010000013.1"/>
</dbReference>
<gene>
    <name evidence="2" type="ORF">ACFQMJ_06240</name>
</gene>